<protein>
    <submittedName>
        <fullName evidence="2">Uncharacterized protein</fullName>
    </submittedName>
</protein>
<dbReference type="EMBL" id="JBICCN010000083">
    <property type="protein sequence ID" value="KAL3095271.1"/>
    <property type="molecule type" value="Genomic_DNA"/>
</dbReference>
<proteinExistence type="predicted"/>
<dbReference type="AlphaFoldDB" id="A0ABD2JXA9"/>
<organism evidence="2 3">
    <name type="scientific">Heterodera schachtii</name>
    <name type="common">Sugarbeet cyst nematode worm</name>
    <name type="synonym">Tylenchus schachtii</name>
    <dbReference type="NCBI Taxonomy" id="97005"/>
    <lineage>
        <taxon>Eukaryota</taxon>
        <taxon>Metazoa</taxon>
        <taxon>Ecdysozoa</taxon>
        <taxon>Nematoda</taxon>
        <taxon>Chromadorea</taxon>
        <taxon>Rhabditida</taxon>
        <taxon>Tylenchina</taxon>
        <taxon>Tylenchomorpha</taxon>
        <taxon>Tylenchoidea</taxon>
        <taxon>Heteroderidae</taxon>
        <taxon>Heteroderinae</taxon>
        <taxon>Heterodera</taxon>
    </lineage>
</organism>
<name>A0ABD2JXA9_HETSC</name>
<feature type="region of interest" description="Disordered" evidence="1">
    <location>
        <begin position="61"/>
        <end position="101"/>
    </location>
</feature>
<evidence type="ECO:0000313" key="3">
    <source>
        <dbReference type="Proteomes" id="UP001620645"/>
    </source>
</evidence>
<gene>
    <name evidence="2" type="ORF">niasHS_007370</name>
</gene>
<accession>A0ABD2JXA9</accession>
<feature type="region of interest" description="Disordered" evidence="1">
    <location>
        <begin position="1"/>
        <end position="34"/>
    </location>
</feature>
<dbReference type="Proteomes" id="UP001620645">
    <property type="component" value="Unassembled WGS sequence"/>
</dbReference>
<reference evidence="2 3" key="1">
    <citation type="submission" date="2024-10" db="EMBL/GenBank/DDBJ databases">
        <authorList>
            <person name="Kim D."/>
        </authorList>
    </citation>
    <scope>NUCLEOTIDE SEQUENCE [LARGE SCALE GENOMIC DNA]</scope>
    <source>
        <strain evidence="2">Taebaek</strain>
    </source>
</reference>
<evidence type="ECO:0000256" key="1">
    <source>
        <dbReference type="SAM" id="MobiDB-lite"/>
    </source>
</evidence>
<keyword evidence="3" id="KW-1185">Reference proteome</keyword>
<comment type="caution">
    <text evidence="2">The sequence shown here is derived from an EMBL/GenBank/DDBJ whole genome shotgun (WGS) entry which is preliminary data.</text>
</comment>
<sequence length="101" mass="11155">MAADQMVAADEGREEDIRTPITPSDEQEKQFSVQKDGWRWERINRRDGRAAVYGMAAEGAGEGRVGMRFLQRSPPPRRPSPRHLSAVPPAPANPSPSPFSS</sequence>
<evidence type="ECO:0000313" key="2">
    <source>
        <dbReference type="EMBL" id="KAL3095271.1"/>
    </source>
</evidence>
<feature type="compositionally biased region" description="Pro residues" evidence="1">
    <location>
        <begin position="88"/>
        <end position="101"/>
    </location>
</feature>